<feature type="region of interest" description="Disordered" evidence="1">
    <location>
        <begin position="1"/>
        <end position="43"/>
    </location>
</feature>
<evidence type="ECO:0000313" key="2">
    <source>
        <dbReference type="EMBL" id="GIX61919.1"/>
    </source>
</evidence>
<feature type="compositionally biased region" description="Basic and acidic residues" evidence="1">
    <location>
        <begin position="1"/>
        <end position="12"/>
    </location>
</feature>
<accession>A0AAV4LTC6</accession>
<protein>
    <submittedName>
        <fullName evidence="2">Holliday junction resolvase RuvX</fullName>
    </submittedName>
</protein>
<evidence type="ECO:0000256" key="1">
    <source>
        <dbReference type="SAM" id="MobiDB-lite"/>
    </source>
</evidence>
<dbReference type="GeneID" id="94193402"/>
<dbReference type="Proteomes" id="UP001497744">
    <property type="component" value="Unassembled WGS sequence"/>
</dbReference>
<feature type="region of interest" description="Disordered" evidence="1">
    <location>
        <begin position="83"/>
        <end position="102"/>
    </location>
</feature>
<keyword evidence="3" id="KW-1185">Reference proteome</keyword>
<dbReference type="EMBL" id="BPLF01000001">
    <property type="protein sequence ID" value="GIX61919.1"/>
    <property type="molecule type" value="Genomic_DNA"/>
</dbReference>
<proteinExistence type="predicted"/>
<evidence type="ECO:0000313" key="3">
    <source>
        <dbReference type="Proteomes" id="UP001497744"/>
    </source>
</evidence>
<name>A0AAV4LTC6_BABCB</name>
<dbReference type="RefSeq" id="XP_067713990.1">
    <property type="nucleotide sequence ID" value="XM_067857889.1"/>
</dbReference>
<feature type="compositionally biased region" description="Polar residues" evidence="1">
    <location>
        <begin position="31"/>
        <end position="43"/>
    </location>
</feature>
<comment type="caution">
    <text evidence="2">The sequence shown here is derived from an EMBL/GenBank/DDBJ whole genome shotgun (WGS) entry which is preliminary data.</text>
</comment>
<sequence>MTHKRTLDRTEDISQYPKTQKAENRPDTEQDTQQKVPSTKISNQVKPAALKEFEAAVMFVPTQVTVPLDSGIKLLKRSETPCRSLESQSLRNTEPLDKGATLTRSHALQRKNILLRWNNSLSSERGSVDLLWELTNTAVIEGICNIAAFPVLSIDYGSRVVGLSLHHMGKSEILKCLRNSGNVESLCEDIYSIVQDKVRPPTRYLILVGLPFSRYELTDGKCLFQTLYNLDFATRLSRYICERHVEAYGNWEHLVRNSRGSPSAHKQADILNRCIACSLGLGFCLHNNACSEMFTLEPSDYGSAAVIGVSEEFSSYQVEIFGNTSCTRRDSFASAIIFRNFSEALYRGNNVHHLPFLVLPSKNKVFRSHNKADCLLFYRGLFAKIKKSLRQ</sequence>
<reference evidence="2 3" key="1">
    <citation type="submission" date="2021-06" db="EMBL/GenBank/DDBJ databases">
        <title>Genome sequence of Babesia caballi.</title>
        <authorList>
            <person name="Yamagishi J."/>
            <person name="Kidaka T."/>
            <person name="Ochi A."/>
        </authorList>
    </citation>
    <scope>NUCLEOTIDE SEQUENCE [LARGE SCALE GENOMIC DNA]</scope>
    <source>
        <strain evidence="2">USDA-D6B2</strain>
    </source>
</reference>
<dbReference type="AlphaFoldDB" id="A0AAV4LTC6"/>
<organism evidence="2 3">
    <name type="scientific">Babesia caballi</name>
    <dbReference type="NCBI Taxonomy" id="5871"/>
    <lineage>
        <taxon>Eukaryota</taxon>
        <taxon>Sar</taxon>
        <taxon>Alveolata</taxon>
        <taxon>Apicomplexa</taxon>
        <taxon>Aconoidasida</taxon>
        <taxon>Piroplasmida</taxon>
        <taxon>Babesiidae</taxon>
        <taxon>Babesia</taxon>
    </lineage>
</organism>
<gene>
    <name evidence="2" type="ORF">BcabD6B2_13540</name>
</gene>